<accession>A0A1Y1QSQ5</accession>
<sequence length="142" mass="15217">MEKHSPLTLAQILSQLASVLGCKQTGTFYIATDNNTSCRFAINAGKLTHCTHRRDQGQAALTSLLETTGGSCSFSENQSLPFRDDAALDHQTSLALLGIQPICPPRQEAVPQVSASLEQRVAKEPPPPKPAVNNRFYRGGGG</sequence>
<dbReference type="PROSITE" id="PS51257">
    <property type="entry name" value="PROKAR_LIPOPROTEIN"/>
    <property type="match status" value="1"/>
</dbReference>
<dbReference type="Proteomes" id="UP000192491">
    <property type="component" value="Unassembled WGS sequence"/>
</dbReference>
<evidence type="ECO:0000313" key="2">
    <source>
        <dbReference type="EMBL" id="OQX12474.1"/>
    </source>
</evidence>
<evidence type="ECO:0000313" key="3">
    <source>
        <dbReference type="Proteomes" id="UP000192491"/>
    </source>
</evidence>
<protein>
    <recommendedName>
        <fullName evidence="4">DUF4388 domain-containing protein</fullName>
    </recommendedName>
</protein>
<name>A0A1Y1QSQ5_9GAMM</name>
<feature type="region of interest" description="Disordered" evidence="1">
    <location>
        <begin position="108"/>
        <end position="142"/>
    </location>
</feature>
<organism evidence="2 3">
    <name type="scientific">Thiothrix lacustris</name>
    <dbReference type="NCBI Taxonomy" id="525917"/>
    <lineage>
        <taxon>Bacteria</taxon>
        <taxon>Pseudomonadati</taxon>
        <taxon>Pseudomonadota</taxon>
        <taxon>Gammaproteobacteria</taxon>
        <taxon>Thiotrichales</taxon>
        <taxon>Thiotrichaceae</taxon>
        <taxon>Thiothrix</taxon>
    </lineage>
</organism>
<evidence type="ECO:0000256" key="1">
    <source>
        <dbReference type="SAM" id="MobiDB-lite"/>
    </source>
</evidence>
<gene>
    <name evidence="2" type="ORF">BWK73_14810</name>
</gene>
<evidence type="ECO:0008006" key="4">
    <source>
        <dbReference type="Google" id="ProtNLM"/>
    </source>
</evidence>
<dbReference type="AlphaFoldDB" id="A0A1Y1QSQ5"/>
<reference evidence="2 3" key="1">
    <citation type="submission" date="2017-01" db="EMBL/GenBank/DDBJ databases">
        <title>Novel large sulfur bacteria in the metagenomes of groundwater-fed chemosynthetic microbial mats in the Lake Huron basin.</title>
        <authorList>
            <person name="Sharrar A.M."/>
            <person name="Flood B.E."/>
            <person name="Bailey J.V."/>
            <person name="Jones D.S."/>
            <person name="Biddanda B."/>
            <person name="Ruberg S.A."/>
            <person name="Marcus D.N."/>
            <person name="Dick G.J."/>
        </authorList>
    </citation>
    <scope>NUCLEOTIDE SEQUENCE [LARGE SCALE GENOMIC DNA]</scope>
    <source>
        <strain evidence="2">A8</strain>
    </source>
</reference>
<dbReference type="EMBL" id="MTEJ01000065">
    <property type="protein sequence ID" value="OQX12474.1"/>
    <property type="molecule type" value="Genomic_DNA"/>
</dbReference>
<comment type="caution">
    <text evidence="2">The sequence shown here is derived from an EMBL/GenBank/DDBJ whole genome shotgun (WGS) entry which is preliminary data.</text>
</comment>
<proteinExistence type="predicted"/>